<dbReference type="EC" id="1.2.7.4" evidence="8"/>
<dbReference type="PROSITE" id="PS00197">
    <property type="entry name" value="2FE2S_FER_1"/>
    <property type="match status" value="1"/>
</dbReference>
<keyword evidence="5" id="KW-0411">Iron-sulfur</keyword>
<sequence>MIKFILNGKEVASNSKSNERLLDVLRNEFRITGVKCGCKEGECGACSIILDGRLVNSCMVAMGSIEGSTVVTIEGYRETERFAVIDKAYASVSAVQCGFCIPGMILATECILNKNPNPTEAEIREGISGNLCRCTGYNAIVKAIGIAAKEGKGLW</sequence>
<protein>
    <submittedName>
        <fullName evidence="8">Carbon-monoxide dehydrogenase small subunit</fullName>
        <ecNumber evidence="8">1.2.7.4</ecNumber>
    </submittedName>
    <submittedName>
        <fullName evidence="7">Ferredoxin</fullName>
    </submittedName>
</protein>
<dbReference type="OrthoDB" id="9796880at2"/>
<dbReference type="Pfam" id="PF01799">
    <property type="entry name" value="Fer2_2"/>
    <property type="match status" value="1"/>
</dbReference>
<evidence type="ECO:0000256" key="2">
    <source>
        <dbReference type="ARBA" id="ARBA00022723"/>
    </source>
</evidence>
<evidence type="ECO:0000256" key="1">
    <source>
        <dbReference type="ARBA" id="ARBA00022714"/>
    </source>
</evidence>
<dbReference type="InterPro" id="IPR051452">
    <property type="entry name" value="Diverse_Oxidoreductases"/>
</dbReference>
<dbReference type="GO" id="GO:0046872">
    <property type="term" value="F:metal ion binding"/>
    <property type="evidence" value="ECO:0007669"/>
    <property type="project" value="UniProtKB-KW"/>
</dbReference>
<dbReference type="SUPFAM" id="SSF47741">
    <property type="entry name" value="CO dehydrogenase ISP C-domain like"/>
    <property type="match status" value="1"/>
</dbReference>
<dbReference type="AlphaFoldDB" id="A0A0B5QLC4"/>
<dbReference type="InterPro" id="IPR036010">
    <property type="entry name" value="2Fe-2S_ferredoxin-like_sf"/>
</dbReference>
<dbReference type="Pfam" id="PF00111">
    <property type="entry name" value="Fer2"/>
    <property type="match status" value="1"/>
</dbReference>
<keyword evidence="2" id="KW-0479">Metal-binding</keyword>
<dbReference type="SUPFAM" id="SSF54292">
    <property type="entry name" value="2Fe-2S ferredoxin-like"/>
    <property type="match status" value="1"/>
</dbReference>
<evidence type="ECO:0000313" key="7">
    <source>
        <dbReference type="EMBL" id="AJG98742.1"/>
    </source>
</evidence>
<dbReference type="STRING" id="1520.LF65_02154"/>
<dbReference type="Proteomes" id="UP001193748">
    <property type="component" value="Unassembled WGS sequence"/>
</dbReference>
<dbReference type="PANTHER" id="PTHR44379">
    <property type="entry name" value="OXIDOREDUCTASE WITH IRON-SULFUR SUBUNIT"/>
    <property type="match status" value="1"/>
</dbReference>
<keyword evidence="1" id="KW-0001">2Fe-2S</keyword>
<dbReference type="RefSeq" id="WP_041896024.1">
    <property type="nucleotide sequence ID" value="NZ_CP010086.2"/>
</dbReference>
<dbReference type="Proteomes" id="UP000031866">
    <property type="component" value="Chromosome"/>
</dbReference>
<reference evidence="8" key="3">
    <citation type="submission" date="2020-05" db="EMBL/GenBank/DDBJ databases">
        <authorList>
            <person name="Brown S."/>
            <person name="Huntemann M."/>
            <person name="Clum A."/>
            <person name="Spunde A."/>
            <person name="Palaniappan K."/>
            <person name="Ritter S."/>
            <person name="Mikhailova N."/>
            <person name="Chen I.-M."/>
            <person name="Stamatis D."/>
            <person name="Reddy T."/>
            <person name="O'Malley R."/>
            <person name="Daum C."/>
            <person name="Shapiro N."/>
            <person name="Ivanova N."/>
            <person name="Kyrpides N."/>
            <person name="Woyke T."/>
        </authorList>
    </citation>
    <scope>NUCLEOTIDE SEQUENCE</scope>
    <source>
        <strain evidence="8">DJ080</strain>
    </source>
</reference>
<dbReference type="GO" id="GO:0043885">
    <property type="term" value="F:anaerobic carbon-monoxide dehydrogenase activity"/>
    <property type="evidence" value="ECO:0007669"/>
    <property type="project" value="UniProtKB-EC"/>
</dbReference>
<organism evidence="7 9">
    <name type="scientific">Clostridium beijerinckii</name>
    <name type="common">Clostridium MP</name>
    <dbReference type="NCBI Taxonomy" id="1520"/>
    <lineage>
        <taxon>Bacteria</taxon>
        <taxon>Bacillati</taxon>
        <taxon>Bacillota</taxon>
        <taxon>Clostridia</taxon>
        <taxon>Eubacteriales</taxon>
        <taxon>Clostridiaceae</taxon>
        <taxon>Clostridium</taxon>
    </lineage>
</organism>
<evidence type="ECO:0000256" key="5">
    <source>
        <dbReference type="ARBA" id="ARBA00023014"/>
    </source>
</evidence>
<gene>
    <name evidence="8" type="ORF">B0H41_001893</name>
    <name evidence="7" type="ORF">LF65_02154</name>
</gene>
<evidence type="ECO:0000256" key="3">
    <source>
        <dbReference type="ARBA" id="ARBA00023002"/>
    </source>
</evidence>
<dbReference type="PANTHER" id="PTHR44379:SF8">
    <property type="entry name" value="XANTHINE DEHYDROGENASE IRON-SULFUR-BINDING SUBUNIT XDHC-RELATED"/>
    <property type="match status" value="1"/>
</dbReference>
<dbReference type="EMBL" id="JABSWW010000001">
    <property type="protein sequence ID" value="NRT88214.1"/>
    <property type="molecule type" value="Genomic_DNA"/>
</dbReference>
<name>A0A0B5QLC4_CLOBE</name>
<feature type="domain" description="2Fe-2S ferredoxin-type" evidence="6">
    <location>
        <begin position="1"/>
        <end position="76"/>
    </location>
</feature>
<evidence type="ECO:0000259" key="6">
    <source>
        <dbReference type="PROSITE" id="PS51085"/>
    </source>
</evidence>
<keyword evidence="3 8" id="KW-0560">Oxidoreductase</keyword>
<reference evidence="8" key="4">
    <citation type="journal article" date="2022" name="Nat. Biotechnol.">
        <title>Carbon-negative production of acetone and isopropanol by gas fermentation at industrial pilot scale.</title>
        <authorList>
            <person name="Liew F.E."/>
            <person name="Nogle R."/>
            <person name="Abdalla T."/>
            <person name="Rasor B.J."/>
            <person name="Canter C."/>
            <person name="Jensen R.O."/>
            <person name="Wang L."/>
            <person name="Strutz J."/>
            <person name="Chirania P."/>
            <person name="De Tissera S."/>
            <person name="Mueller A.P."/>
            <person name="Ruan Z."/>
            <person name="Gao A."/>
            <person name="Tran L."/>
            <person name="Engle N.L."/>
            <person name="Bromley J.C."/>
            <person name="Daniell J."/>
            <person name="Conrado R."/>
            <person name="Tschaplinski T.J."/>
            <person name="Giannone R.J."/>
            <person name="Hettich R.L."/>
            <person name="Karim A.S."/>
            <person name="Simpson S.D."/>
            <person name="Brown S.D."/>
            <person name="Leang C."/>
            <person name="Jewett M.C."/>
            <person name="Kopke M."/>
        </authorList>
    </citation>
    <scope>NUCLEOTIDE SEQUENCE</scope>
    <source>
        <strain evidence="8">DJ080</strain>
    </source>
</reference>
<accession>A0A0B5QLC4</accession>
<keyword evidence="4" id="KW-0408">Iron</keyword>
<dbReference type="Gene3D" id="1.10.150.120">
    <property type="entry name" value="[2Fe-2S]-binding domain"/>
    <property type="match status" value="1"/>
</dbReference>
<evidence type="ECO:0000256" key="4">
    <source>
        <dbReference type="ARBA" id="ARBA00023004"/>
    </source>
</evidence>
<dbReference type="PROSITE" id="PS51085">
    <property type="entry name" value="2FE2S_FER_2"/>
    <property type="match status" value="1"/>
</dbReference>
<dbReference type="InterPro" id="IPR002888">
    <property type="entry name" value="2Fe-2S-bd"/>
</dbReference>
<dbReference type="InterPro" id="IPR001041">
    <property type="entry name" value="2Fe-2S_ferredoxin-type"/>
</dbReference>
<evidence type="ECO:0000313" key="8">
    <source>
        <dbReference type="EMBL" id="NRT88214.1"/>
    </source>
</evidence>
<reference evidence="7" key="2">
    <citation type="submission" date="2016-02" db="EMBL/GenBank/DDBJ databases">
        <title>Genome sequence of Clostridium beijerinckii strain 59B.</title>
        <authorList>
            <person name="Little G.T."/>
            <person name="Minton N.P."/>
        </authorList>
    </citation>
    <scope>NUCLEOTIDE SEQUENCE</scope>
    <source>
        <strain evidence="7">NCIMB 14988</strain>
    </source>
</reference>
<dbReference type="KEGG" id="cbei:LF65_02154"/>
<dbReference type="InterPro" id="IPR012675">
    <property type="entry name" value="Beta-grasp_dom_sf"/>
</dbReference>
<dbReference type="Gene3D" id="3.10.20.30">
    <property type="match status" value="1"/>
</dbReference>
<dbReference type="EMBL" id="CP010086">
    <property type="protein sequence ID" value="AJG98742.1"/>
    <property type="molecule type" value="Genomic_DNA"/>
</dbReference>
<dbReference type="GO" id="GO:0051537">
    <property type="term" value="F:2 iron, 2 sulfur cluster binding"/>
    <property type="evidence" value="ECO:0007669"/>
    <property type="project" value="UniProtKB-KW"/>
</dbReference>
<reference evidence="9" key="1">
    <citation type="submission" date="2014-12" db="EMBL/GenBank/DDBJ databases">
        <title>Genome sequence of Clostridium beijerinckii strain 59B.</title>
        <authorList>
            <person name="Little G.T."/>
            <person name="Minton N.P."/>
        </authorList>
    </citation>
    <scope>NUCLEOTIDE SEQUENCE [LARGE SCALE GENOMIC DNA]</scope>
    <source>
        <strain evidence="9">59B</strain>
    </source>
</reference>
<evidence type="ECO:0000313" key="9">
    <source>
        <dbReference type="Proteomes" id="UP000031866"/>
    </source>
</evidence>
<proteinExistence type="predicted"/>
<dbReference type="InterPro" id="IPR006058">
    <property type="entry name" value="2Fe2S_fd_BS"/>
</dbReference>
<dbReference type="InterPro" id="IPR036884">
    <property type="entry name" value="2Fe-2S-bd_dom_sf"/>
</dbReference>